<proteinExistence type="inferred from homology"/>
<comment type="similarity">
    <text evidence="1">Belongs to the ATP-dependent AMP-binding enzyme family.</text>
</comment>
<feature type="domain" description="Phospholipid/glycerol acyltransferase" evidence="2">
    <location>
        <begin position="29"/>
        <end position="137"/>
    </location>
</feature>
<evidence type="ECO:0000259" key="2">
    <source>
        <dbReference type="SMART" id="SM00563"/>
    </source>
</evidence>
<dbReference type="Gene3D" id="3.40.50.12780">
    <property type="entry name" value="N-terminal domain of ligase-like"/>
    <property type="match status" value="1"/>
</dbReference>
<dbReference type="PANTHER" id="PTHR43201:SF8">
    <property type="entry name" value="ACYL-COA SYNTHETASE FAMILY MEMBER 3"/>
    <property type="match status" value="1"/>
</dbReference>
<dbReference type="EMBL" id="MYFO01000009">
    <property type="protein sequence ID" value="TFE88699.1"/>
    <property type="molecule type" value="Genomic_DNA"/>
</dbReference>
<evidence type="ECO:0000313" key="4">
    <source>
        <dbReference type="Proteomes" id="UP000298246"/>
    </source>
</evidence>
<dbReference type="SUPFAM" id="SSF69593">
    <property type="entry name" value="Glycerol-3-phosphate (1)-acyltransferase"/>
    <property type="match status" value="1"/>
</dbReference>
<dbReference type="GO" id="GO:0016746">
    <property type="term" value="F:acyltransferase activity"/>
    <property type="evidence" value="ECO:0007669"/>
    <property type="project" value="UniProtKB-KW"/>
</dbReference>
<dbReference type="GO" id="GO:0006631">
    <property type="term" value="P:fatty acid metabolic process"/>
    <property type="evidence" value="ECO:0007669"/>
    <property type="project" value="TreeGrafter"/>
</dbReference>
<dbReference type="InterPro" id="IPR000873">
    <property type="entry name" value="AMP-dep_synth/lig_dom"/>
</dbReference>
<accession>A0A4Y8Q3V9</accession>
<dbReference type="SUPFAM" id="SSF56801">
    <property type="entry name" value="Acetyl-CoA synthetase-like"/>
    <property type="match status" value="1"/>
</dbReference>
<dbReference type="Pfam" id="PF01553">
    <property type="entry name" value="Acyltransferase"/>
    <property type="match status" value="1"/>
</dbReference>
<dbReference type="Gene3D" id="3.30.300.30">
    <property type="match status" value="1"/>
</dbReference>
<dbReference type="GO" id="GO:0031956">
    <property type="term" value="F:medium-chain fatty acid-CoA ligase activity"/>
    <property type="evidence" value="ECO:0007669"/>
    <property type="project" value="TreeGrafter"/>
</dbReference>
<dbReference type="Pfam" id="PF00501">
    <property type="entry name" value="AMP-binding"/>
    <property type="match status" value="1"/>
</dbReference>
<dbReference type="InterPro" id="IPR042099">
    <property type="entry name" value="ANL_N_sf"/>
</dbReference>
<dbReference type="CDD" id="cd07989">
    <property type="entry name" value="LPLAT_AGPAT-like"/>
    <property type="match status" value="1"/>
</dbReference>
<organism evidence="3 4">
    <name type="scientific">Paenibacillus athensensis</name>
    <dbReference type="NCBI Taxonomy" id="1967502"/>
    <lineage>
        <taxon>Bacteria</taxon>
        <taxon>Bacillati</taxon>
        <taxon>Bacillota</taxon>
        <taxon>Bacilli</taxon>
        <taxon>Bacillales</taxon>
        <taxon>Paenibacillaceae</taxon>
        <taxon>Paenibacillus</taxon>
    </lineage>
</organism>
<gene>
    <name evidence="3" type="ORF">B5M42_08950</name>
</gene>
<reference evidence="3 4" key="1">
    <citation type="submission" date="2017-03" db="EMBL/GenBank/DDBJ databases">
        <title>Isolation of Levoglucosan Utilizing Bacteria.</title>
        <authorList>
            <person name="Arya A.S."/>
        </authorList>
    </citation>
    <scope>NUCLEOTIDE SEQUENCE [LARGE SCALE GENOMIC DNA]</scope>
    <source>
        <strain evidence="3 4">MEC069</strain>
    </source>
</reference>
<protein>
    <submittedName>
        <fullName evidence="3">2-acyl-glycerophospho-ethanolamine acyltransferase</fullName>
    </submittedName>
</protein>
<dbReference type="Proteomes" id="UP000298246">
    <property type="component" value="Unassembled WGS sequence"/>
</dbReference>
<comment type="caution">
    <text evidence="3">The sequence shown here is derived from an EMBL/GenBank/DDBJ whole genome shotgun (WGS) entry which is preliminary data.</text>
</comment>
<sequence>MAALLRPLLCALFRLRISGLEKLDFSRPAVLIPNHVSLLDALLLALYLPQEVAFVINTQMARRIRWVGYLRKLIPVDPLNPYAVRTMLKTVVKGTPLVVFPEGRVTTTGSMMKVYTGIGYIALKSQAQLFPVAIDGLERSRLSYMKGKLRQVGFPRTRIAIGTPFQVEKREGVSMRVQKEQATDVIRSRMTEHLLASRLPLQLNLYNELRDAAGRYGRSFVVCEDAVAQTKLTYKQLLLAACVLAERLAAELRGERRAAVLLPNTAAHVVTLFAMFRKGLTPALLNYSAGAQTMLDACETASATTIVTSRTFVDKAQLGDFIAAAAARNQRIVYLEDVRKQLAPADKLRGWLAYALRRGGPLEDNEVILFTSGSESKPKGVVLTHRSLYANVQQARLVIAFNQTDSLLGAMPMFHSFGLTAGTLLPLLSGMKVVLYPNPLHYKVIPELTYDRNITILFGTSTFLAAYGRTAHPYDFAHSLKYVVAGAERLKDEVRQLWMDKFGIRILEGYGTTETAPVISLNTPMYAKRGSVGRLLPGIAYKLEPVEGIAEGGSLLVKGPNVMKGYLLHGKGFEPCPEWYATGDIVRIDERGFLTIQGRAQAFAKIGGEKISLTVVEELAASVMPQALCAAVAVSDKRKGERIVLYHNAPAASLAAIKDAVRQAGHSPLYAPSALRYLDKLPLLGSGKIDYPALKSIAQRADEEE</sequence>
<dbReference type="InterPro" id="IPR020845">
    <property type="entry name" value="AMP-binding_CS"/>
</dbReference>
<dbReference type="PANTHER" id="PTHR43201">
    <property type="entry name" value="ACYL-COA SYNTHETASE"/>
    <property type="match status" value="1"/>
</dbReference>
<keyword evidence="3" id="KW-0012">Acyltransferase</keyword>
<dbReference type="PROSITE" id="PS00455">
    <property type="entry name" value="AMP_BINDING"/>
    <property type="match status" value="1"/>
</dbReference>
<keyword evidence="3" id="KW-0808">Transferase</keyword>
<dbReference type="AlphaFoldDB" id="A0A4Y8Q3V9"/>
<dbReference type="InterPro" id="IPR002123">
    <property type="entry name" value="Plipid/glycerol_acylTrfase"/>
</dbReference>
<dbReference type="OrthoDB" id="9757771at2"/>
<dbReference type="InterPro" id="IPR045851">
    <property type="entry name" value="AMP-bd_C_sf"/>
</dbReference>
<evidence type="ECO:0000256" key="1">
    <source>
        <dbReference type="ARBA" id="ARBA00006432"/>
    </source>
</evidence>
<keyword evidence="4" id="KW-1185">Reference proteome</keyword>
<name>A0A4Y8Q3V9_9BACL</name>
<dbReference type="SMART" id="SM00563">
    <property type="entry name" value="PlsC"/>
    <property type="match status" value="1"/>
</dbReference>
<evidence type="ECO:0000313" key="3">
    <source>
        <dbReference type="EMBL" id="TFE88699.1"/>
    </source>
</evidence>